<dbReference type="PRINTS" id="PR00480">
    <property type="entry name" value="ASTACIN"/>
</dbReference>
<dbReference type="Gene3D" id="3.40.390.10">
    <property type="entry name" value="Collagenase (Catalytic Domain)"/>
    <property type="match status" value="1"/>
</dbReference>
<keyword evidence="1 2" id="KW-0378">Hydrolase</keyword>
<dbReference type="PANTHER" id="PTHR10127">
    <property type="entry name" value="DISCOIDIN, CUB, EGF, LAMININ , AND ZINC METALLOPROTEASE DOMAIN CONTAINING"/>
    <property type="match status" value="1"/>
</dbReference>
<dbReference type="AlphaFoldDB" id="A0A3B3YD42"/>
<feature type="binding site" evidence="1">
    <location>
        <position position="145"/>
    </location>
    <ligand>
        <name>Zn(2+)</name>
        <dbReference type="ChEBI" id="CHEBI:29105"/>
        <note>catalytic</note>
    </ligand>
</feature>
<reference evidence="4" key="1">
    <citation type="submission" date="2025-08" db="UniProtKB">
        <authorList>
            <consortium name="Ensembl"/>
        </authorList>
    </citation>
    <scope>IDENTIFICATION</scope>
</reference>
<name>A0A3B3YD42_9TELE</name>
<organism evidence="4 5">
    <name type="scientific">Poecilia mexicana</name>
    <dbReference type="NCBI Taxonomy" id="48701"/>
    <lineage>
        <taxon>Eukaryota</taxon>
        <taxon>Metazoa</taxon>
        <taxon>Chordata</taxon>
        <taxon>Craniata</taxon>
        <taxon>Vertebrata</taxon>
        <taxon>Euteleostomi</taxon>
        <taxon>Actinopterygii</taxon>
        <taxon>Neopterygii</taxon>
        <taxon>Teleostei</taxon>
        <taxon>Neoteleostei</taxon>
        <taxon>Acanthomorphata</taxon>
        <taxon>Ovalentaria</taxon>
        <taxon>Atherinomorphae</taxon>
        <taxon>Cyprinodontiformes</taxon>
        <taxon>Poeciliidae</taxon>
        <taxon>Poeciliinae</taxon>
        <taxon>Poecilia</taxon>
    </lineage>
</organism>
<evidence type="ECO:0000313" key="4">
    <source>
        <dbReference type="Ensembl" id="ENSPMEP00000025281.1"/>
    </source>
</evidence>
<dbReference type="PANTHER" id="PTHR10127:SF899">
    <property type="entry name" value="ASTACIN-LIKE METALLOENDOPEPTIDASE-RELATED"/>
    <property type="match status" value="1"/>
</dbReference>
<proteinExistence type="predicted"/>
<keyword evidence="1 2" id="KW-0482">Metalloprotease</keyword>
<reference evidence="4" key="2">
    <citation type="submission" date="2025-09" db="UniProtKB">
        <authorList>
            <consortium name="Ensembl"/>
        </authorList>
    </citation>
    <scope>IDENTIFICATION</scope>
</reference>
<protein>
    <recommendedName>
        <fullName evidence="2">Metalloendopeptidase</fullName>
        <ecNumber evidence="2">3.4.24.-</ecNumber>
    </recommendedName>
</protein>
<accession>A0A3B3YD42</accession>
<evidence type="ECO:0000256" key="2">
    <source>
        <dbReference type="RuleBase" id="RU361183"/>
    </source>
</evidence>
<feature type="active site" evidence="1">
    <location>
        <position position="136"/>
    </location>
</feature>
<comment type="caution">
    <text evidence="1">Lacks conserved residue(s) required for the propagation of feature annotation.</text>
</comment>
<dbReference type="PROSITE" id="PS51864">
    <property type="entry name" value="ASTACIN"/>
    <property type="match status" value="1"/>
</dbReference>
<dbReference type="SMART" id="SM00235">
    <property type="entry name" value="ZnMc"/>
    <property type="match status" value="1"/>
</dbReference>
<feature type="binding site" evidence="1">
    <location>
        <position position="139"/>
    </location>
    <ligand>
        <name>Zn(2+)</name>
        <dbReference type="ChEBI" id="CHEBI:29105"/>
        <note>catalytic</note>
    </ligand>
</feature>
<dbReference type="GO" id="GO:0004222">
    <property type="term" value="F:metalloendopeptidase activity"/>
    <property type="evidence" value="ECO:0007669"/>
    <property type="project" value="UniProtKB-UniRule"/>
</dbReference>
<evidence type="ECO:0000259" key="3">
    <source>
        <dbReference type="PROSITE" id="PS51864"/>
    </source>
</evidence>
<dbReference type="Ensembl" id="ENSPMET00000005488.1">
    <property type="protein sequence ID" value="ENSPMEP00000025281.1"/>
    <property type="gene ID" value="ENSPMEG00000008164.1"/>
</dbReference>
<evidence type="ECO:0000313" key="5">
    <source>
        <dbReference type="Proteomes" id="UP000261480"/>
    </source>
</evidence>
<keyword evidence="1 2" id="KW-0479">Metal-binding</keyword>
<evidence type="ECO:0000256" key="1">
    <source>
        <dbReference type="PROSITE-ProRule" id="PRU01211"/>
    </source>
</evidence>
<dbReference type="InterPro" id="IPR001506">
    <property type="entry name" value="Peptidase_M12A"/>
</dbReference>
<dbReference type="InterPro" id="IPR024079">
    <property type="entry name" value="MetalloPept_cat_dom_sf"/>
</dbReference>
<keyword evidence="5" id="KW-1185">Reference proteome</keyword>
<feature type="domain" description="Peptidase M12A" evidence="3">
    <location>
        <begin position="52"/>
        <end position="235"/>
    </location>
</feature>
<dbReference type="Pfam" id="PF01400">
    <property type="entry name" value="Astacin"/>
    <property type="match status" value="1"/>
</dbReference>
<dbReference type="Proteomes" id="UP000261480">
    <property type="component" value="Unplaced"/>
</dbReference>
<sequence length="256" mass="29658">EQNNSLSQRPIRCFFFLFLKKLTWIFSVLFCFAAETPILHDDIAIPDPSVKNADPCTAKGCMWPKTGSLVYVPVEFSNDYKLEFLIMALMEFHQHTCIRFKQRTNECYSYIGRQNGGQKISLARHGCLITTSIQHEVFHALGFNHKQVRSDRDKYVKIFFQNIQEGKEHNFDKVETNNLGTPYDFSSIMEYDNKAFSKNGKDTIVSRKNPNLKFGHAAKMSRNDIARINKLYKCSKYKQQSDILNVLLTFSLSHTD</sequence>
<keyword evidence="1 2" id="KW-0645">Protease</keyword>
<dbReference type="GO" id="GO:0008270">
    <property type="term" value="F:zinc ion binding"/>
    <property type="evidence" value="ECO:0007669"/>
    <property type="project" value="UniProtKB-UniRule"/>
</dbReference>
<feature type="binding site" evidence="1">
    <location>
        <position position="135"/>
    </location>
    <ligand>
        <name>Zn(2+)</name>
        <dbReference type="ChEBI" id="CHEBI:29105"/>
        <note>catalytic</note>
    </ligand>
</feature>
<dbReference type="InterPro" id="IPR006026">
    <property type="entry name" value="Peptidase_Metallo"/>
</dbReference>
<keyword evidence="1 2" id="KW-0862">Zinc</keyword>
<dbReference type="EC" id="3.4.24.-" evidence="2"/>
<dbReference type="STRING" id="48701.ENSPMEP00000025281"/>
<dbReference type="SUPFAM" id="SSF55486">
    <property type="entry name" value="Metalloproteases ('zincins'), catalytic domain"/>
    <property type="match status" value="1"/>
</dbReference>
<dbReference type="GO" id="GO:0006508">
    <property type="term" value="P:proteolysis"/>
    <property type="evidence" value="ECO:0007669"/>
    <property type="project" value="UniProtKB-KW"/>
</dbReference>
<comment type="cofactor">
    <cofactor evidence="1 2">
        <name>Zn(2+)</name>
        <dbReference type="ChEBI" id="CHEBI:29105"/>
    </cofactor>
    <text evidence="1 2">Binds 1 zinc ion per subunit.</text>
</comment>